<dbReference type="AlphaFoldDB" id="A0AAP9MAV4"/>
<sequence>MRQIDVVYSPMCEATAAMIEKLRIWLEGTDIQINLIPYHQLPSDKKNLRKCENCFIDVYDRGRKIDTVPLH</sequence>
<dbReference type="Proteomes" id="UP000503330">
    <property type="component" value="Chromosome"/>
</dbReference>
<accession>A0AAP9MAV4</accession>
<organism evidence="1 2">
    <name type="scientific">Clostridium innocuum</name>
    <dbReference type="NCBI Taxonomy" id="1522"/>
    <lineage>
        <taxon>Bacteria</taxon>
        <taxon>Bacillati</taxon>
        <taxon>Bacillota</taxon>
        <taxon>Clostridia</taxon>
        <taxon>Eubacteriales</taxon>
        <taxon>Clostridiaceae</taxon>
        <taxon>Clostridium</taxon>
    </lineage>
</organism>
<proteinExistence type="predicted"/>
<dbReference type="RefSeq" id="WP_002606699.1">
    <property type="nucleotide sequence ID" value="NZ_BAAACC010000014.1"/>
</dbReference>
<dbReference type="EMBL" id="CP048838">
    <property type="protein sequence ID" value="QJA00920.1"/>
    <property type="molecule type" value="Genomic_DNA"/>
</dbReference>
<dbReference type="GeneID" id="61923894"/>
<protein>
    <submittedName>
        <fullName evidence="1">Uncharacterized protein</fullName>
    </submittedName>
</protein>
<evidence type="ECO:0000313" key="2">
    <source>
        <dbReference type="Proteomes" id="UP000503330"/>
    </source>
</evidence>
<name>A0AAP9MAV4_CLOIN</name>
<reference evidence="1 2" key="1">
    <citation type="submission" date="2020-02" db="EMBL/GenBank/DDBJ databases">
        <authorList>
            <person name="Kociolek L.K."/>
            <person name="Ozer E.A."/>
        </authorList>
    </citation>
    <scope>NUCLEOTIDE SEQUENCE [LARGE SCALE GENOMIC DNA]</scope>
    <source>
        <strain evidence="1 2">ATCC 14501</strain>
    </source>
</reference>
<gene>
    <name evidence="1" type="ORF">G4D54_00115</name>
</gene>
<evidence type="ECO:0000313" key="1">
    <source>
        <dbReference type="EMBL" id="QJA00920.1"/>
    </source>
</evidence>